<dbReference type="InterPro" id="IPR005829">
    <property type="entry name" value="Sugar_transporter_CS"/>
</dbReference>
<evidence type="ECO:0000313" key="10">
    <source>
        <dbReference type="EMBL" id="KAH7256032.1"/>
    </source>
</evidence>
<dbReference type="InterPro" id="IPR005828">
    <property type="entry name" value="MFS_sugar_transport-like"/>
</dbReference>
<evidence type="ECO:0000259" key="9">
    <source>
        <dbReference type="PROSITE" id="PS50850"/>
    </source>
</evidence>
<comment type="caution">
    <text evidence="10">The sequence shown here is derived from an EMBL/GenBank/DDBJ whole genome shotgun (WGS) entry which is preliminary data.</text>
</comment>
<evidence type="ECO:0000256" key="2">
    <source>
        <dbReference type="ARBA" id="ARBA00010992"/>
    </source>
</evidence>
<evidence type="ECO:0000256" key="7">
    <source>
        <dbReference type="RuleBase" id="RU003346"/>
    </source>
</evidence>
<feature type="transmembrane region" description="Helical" evidence="8">
    <location>
        <begin position="403"/>
        <end position="427"/>
    </location>
</feature>
<dbReference type="SUPFAM" id="SSF103473">
    <property type="entry name" value="MFS general substrate transporter"/>
    <property type="match status" value="1"/>
</dbReference>
<evidence type="ECO:0000256" key="5">
    <source>
        <dbReference type="ARBA" id="ARBA00022989"/>
    </source>
</evidence>
<organism evidence="10 11">
    <name type="scientific">Fusarium tricinctum</name>
    <dbReference type="NCBI Taxonomy" id="61284"/>
    <lineage>
        <taxon>Eukaryota</taxon>
        <taxon>Fungi</taxon>
        <taxon>Dikarya</taxon>
        <taxon>Ascomycota</taxon>
        <taxon>Pezizomycotina</taxon>
        <taxon>Sordariomycetes</taxon>
        <taxon>Hypocreomycetidae</taxon>
        <taxon>Hypocreales</taxon>
        <taxon>Nectriaceae</taxon>
        <taxon>Fusarium</taxon>
        <taxon>Fusarium tricinctum species complex</taxon>
    </lineage>
</organism>
<protein>
    <submittedName>
        <fullName evidence="10">General substrate transporter</fullName>
    </submittedName>
</protein>
<dbReference type="Gene3D" id="1.20.1250.20">
    <property type="entry name" value="MFS general substrate transporter like domains"/>
    <property type="match status" value="1"/>
</dbReference>
<evidence type="ECO:0000256" key="8">
    <source>
        <dbReference type="SAM" id="Phobius"/>
    </source>
</evidence>
<dbReference type="PROSITE" id="PS00217">
    <property type="entry name" value="SUGAR_TRANSPORT_2"/>
    <property type="match status" value="1"/>
</dbReference>
<dbReference type="Proteomes" id="UP000813427">
    <property type="component" value="Unassembled WGS sequence"/>
</dbReference>
<feature type="transmembrane region" description="Helical" evidence="8">
    <location>
        <begin position="304"/>
        <end position="322"/>
    </location>
</feature>
<evidence type="ECO:0000256" key="1">
    <source>
        <dbReference type="ARBA" id="ARBA00004141"/>
    </source>
</evidence>
<feature type="transmembrane region" description="Helical" evidence="8">
    <location>
        <begin position="7"/>
        <end position="30"/>
    </location>
</feature>
<dbReference type="OrthoDB" id="6612291at2759"/>
<sequence>MQTVNQYNLAVVLFTAFGSFTYGFNSSIIASTTGLPSFWSYFNLATSGPRADWSTQMIGAMNSLYSAGGLIGCLTVGWLADKIGRKRSIQIICAICVTASVFTTASVNIGMFLAGRGIQGLGSGMIDTICPLYQSEISPAHARGRMVGMHAVFLVSGYAGASWVGLGCYFEDNPDIQWRLCIAFQTLAPLMLLLGSHVIPESPRYLIYNRRDEEGLQVLMKLHSYSEDLDNRYAYAEFEQIKQQVELDRASERSWLALWKTPNTRKRMIFGFLVIAIAQSSGVLVINNYQIVLYEGLGITGWKALLLLSIYTSWAAFMNWINAILLDRIGRIKLMVIGMTGAAIAISCESAMVARFAGTDNAIGNGFGVLFLFLFITFFAGGMDASCYVYLSEIFPTWMRAQGVSFSVAGLFTTTLLYTGSASIAFSEIRWKYYLVFIFASLVGAGVIWYFFPETNGLSLEEIGVLFGDEVATAAPELTANGMKGVHTLTTGIEVSDGDMNGSRDVKDSKELKV</sequence>
<dbReference type="EMBL" id="JAGPXF010000002">
    <property type="protein sequence ID" value="KAH7256032.1"/>
    <property type="molecule type" value="Genomic_DNA"/>
</dbReference>
<keyword evidence="3 7" id="KW-0813">Transport</keyword>
<dbReference type="Pfam" id="PF00083">
    <property type="entry name" value="Sugar_tr"/>
    <property type="match status" value="1"/>
</dbReference>
<name>A0A8K0S3H9_9HYPO</name>
<dbReference type="PROSITE" id="PS50850">
    <property type="entry name" value="MFS"/>
    <property type="match status" value="1"/>
</dbReference>
<dbReference type="AlphaFoldDB" id="A0A8K0S3H9"/>
<dbReference type="GO" id="GO:0016020">
    <property type="term" value="C:membrane"/>
    <property type="evidence" value="ECO:0007669"/>
    <property type="project" value="UniProtKB-SubCell"/>
</dbReference>
<dbReference type="PRINTS" id="PR00171">
    <property type="entry name" value="SUGRTRNSPORT"/>
</dbReference>
<feature type="transmembrane region" description="Helical" evidence="8">
    <location>
        <begin position="57"/>
        <end position="79"/>
    </location>
</feature>
<feature type="transmembrane region" description="Helical" evidence="8">
    <location>
        <begin position="433"/>
        <end position="452"/>
    </location>
</feature>
<evidence type="ECO:0000313" key="11">
    <source>
        <dbReference type="Proteomes" id="UP000813427"/>
    </source>
</evidence>
<keyword evidence="4 8" id="KW-0812">Transmembrane</keyword>
<keyword evidence="11" id="KW-1185">Reference proteome</keyword>
<feature type="domain" description="Major facilitator superfamily (MFS) profile" evidence="9">
    <location>
        <begin position="11"/>
        <end position="456"/>
    </location>
</feature>
<comment type="subcellular location">
    <subcellularLocation>
        <location evidence="1">Membrane</location>
        <topology evidence="1">Multi-pass membrane protein</topology>
    </subcellularLocation>
</comment>
<gene>
    <name evidence="10" type="ORF">BKA59DRAFT_541212</name>
</gene>
<reference evidence="10" key="1">
    <citation type="journal article" date="2021" name="Nat. Commun.">
        <title>Genetic determinants of endophytism in the Arabidopsis root mycobiome.</title>
        <authorList>
            <person name="Mesny F."/>
            <person name="Miyauchi S."/>
            <person name="Thiergart T."/>
            <person name="Pickel B."/>
            <person name="Atanasova L."/>
            <person name="Karlsson M."/>
            <person name="Huettel B."/>
            <person name="Barry K.W."/>
            <person name="Haridas S."/>
            <person name="Chen C."/>
            <person name="Bauer D."/>
            <person name="Andreopoulos W."/>
            <person name="Pangilinan J."/>
            <person name="LaButti K."/>
            <person name="Riley R."/>
            <person name="Lipzen A."/>
            <person name="Clum A."/>
            <person name="Drula E."/>
            <person name="Henrissat B."/>
            <person name="Kohler A."/>
            <person name="Grigoriev I.V."/>
            <person name="Martin F.M."/>
            <person name="Hacquard S."/>
        </authorList>
    </citation>
    <scope>NUCLEOTIDE SEQUENCE</scope>
    <source>
        <strain evidence="10">MPI-SDFR-AT-0068</strain>
    </source>
</reference>
<dbReference type="GO" id="GO:0005351">
    <property type="term" value="F:carbohydrate:proton symporter activity"/>
    <property type="evidence" value="ECO:0007669"/>
    <property type="project" value="TreeGrafter"/>
</dbReference>
<feature type="transmembrane region" description="Helical" evidence="8">
    <location>
        <begin position="146"/>
        <end position="164"/>
    </location>
</feature>
<evidence type="ECO:0000256" key="6">
    <source>
        <dbReference type="ARBA" id="ARBA00023136"/>
    </source>
</evidence>
<feature type="transmembrane region" description="Helical" evidence="8">
    <location>
        <begin position="269"/>
        <end position="292"/>
    </location>
</feature>
<evidence type="ECO:0000256" key="3">
    <source>
        <dbReference type="ARBA" id="ARBA00022448"/>
    </source>
</evidence>
<keyword evidence="6 8" id="KW-0472">Membrane</keyword>
<dbReference type="PANTHER" id="PTHR48022:SF11">
    <property type="entry name" value="MONOSACCHARIDE TRANSPORTER (HXT8), PUTATIVE (AFU_ORTHOLOGUE AFUA_2G08120)-RELATED"/>
    <property type="match status" value="1"/>
</dbReference>
<accession>A0A8K0S3H9</accession>
<comment type="similarity">
    <text evidence="2 7">Belongs to the major facilitator superfamily. Sugar transporter (TC 2.A.1.1) family.</text>
</comment>
<dbReference type="InterPro" id="IPR020846">
    <property type="entry name" value="MFS_dom"/>
</dbReference>
<dbReference type="NCBIfam" id="TIGR00879">
    <property type="entry name" value="SP"/>
    <property type="match status" value="1"/>
</dbReference>
<feature type="transmembrane region" description="Helical" evidence="8">
    <location>
        <begin position="369"/>
        <end position="391"/>
    </location>
</feature>
<dbReference type="InterPro" id="IPR050360">
    <property type="entry name" value="MFS_Sugar_Transporters"/>
</dbReference>
<keyword evidence="5 8" id="KW-1133">Transmembrane helix</keyword>
<proteinExistence type="inferred from homology"/>
<evidence type="ECO:0000256" key="4">
    <source>
        <dbReference type="ARBA" id="ARBA00022692"/>
    </source>
</evidence>
<dbReference type="InterPro" id="IPR003663">
    <property type="entry name" value="Sugar/inositol_transpt"/>
</dbReference>
<feature type="transmembrane region" description="Helical" evidence="8">
    <location>
        <begin position="91"/>
        <end position="111"/>
    </location>
</feature>
<dbReference type="InterPro" id="IPR036259">
    <property type="entry name" value="MFS_trans_sf"/>
</dbReference>
<dbReference type="PANTHER" id="PTHR48022">
    <property type="entry name" value="PLASTIDIC GLUCOSE TRANSPORTER 4"/>
    <property type="match status" value="1"/>
</dbReference>